<dbReference type="InterPro" id="IPR032675">
    <property type="entry name" value="LRR_dom_sf"/>
</dbReference>
<dbReference type="SMART" id="SM00364">
    <property type="entry name" value="LRR_BAC"/>
    <property type="match status" value="7"/>
</dbReference>
<keyword evidence="3" id="KW-0175">Coiled coil</keyword>
<dbReference type="GO" id="GO:0015629">
    <property type="term" value="C:actin cytoskeleton"/>
    <property type="evidence" value="ECO:0007669"/>
    <property type="project" value="TreeGrafter"/>
</dbReference>
<dbReference type="GO" id="GO:0030239">
    <property type="term" value="P:myofibril assembly"/>
    <property type="evidence" value="ECO:0007669"/>
    <property type="project" value="TreeGrafter"/>
</dbReference>
<dbReference type="GO" id="GO:0008154">
    <property type="term" value="P:actin polymerization or depolymerization"/>
    <property type="evidence" value="ECO:0007669"/>
    <property type="project" value="TreeGrafter"/>
</dbReference>
<dbReference type="InterPro" id="IPR011993">
    <property type="entry name" value="PH-like_dom_sf"/>
</dbReference>
<sequence length="2821" mass="322715">MADNQSIPDSQDLPISAKDLKEVLLKRYAIFTGGHDKEFRSLIIFQDRGMDGLSDDSYITLMQYFSILSTMLTCVQEFTVIIDRRTGNWAVVKSIVTKLNENFPGNLHQIFVIKPQSFMQNMFLEKTVNSIRDSCKIPLIFVDKAEELFPFIDQQHLTDDLGGELHFNVEDWLTNRIVRQHILYYTTRKDFCIQTSQHIEEYFEEVENLYSELKNILNHCATDQDCHQRQDYYCNRNSKTYDLNKLYSCEHMHELRKKCHHWLHCVSDCEVKGLKIRESLLKKGSGQSCTSVQRKDTTTAGYNTSSTAAIWANASDAYDLPVDYVFHIISFDRILVRLTEARTELRRYWSEYMKRVRVTFLIGDIEKQYYEFTDLANTWNNLIESLVDYLPVKMSNPSVLSPVQHQHNHSSSDDKESSISSNNSNNSSYSASHFIILSALKSNDSGDEDDATDASLSKTILESLELLSYRILEAETTGSRLLTRLKELERIANHFVLFIINNDFEEGESLLNASNGKDNNKASFLCDVDRLVSENLISNIHPESSITVNGNKQNDVNLNMSCLSQCPEEEESLNFVTSHEIQHSPNQKVNEFMQQYFLPIKFPLNVKEWSLLFKNMIDLASVDLPRSADQINRLLQLYSEIDNAASWIKEGHHLLEKVTPPNKLSAMDLIECRSHMDELIAFTSSRQIRLELLQNPKLFHSRLVGLLDADLKGQLSKLLKQVEDLAQNCNLAIASIRQHISRTSFPRNHPNSQSFNTGGSTLASRETNSLIGEAPESSSSSEGLNSKAADSIQGSDLTSLCQLPRLESSVSLSTPGKRYQLAWKELIDTEKSFVNFLQYVYDVVWLNSIDGDSNGLDIRSYPQPVFMRDNQNRLLCNWPELLRFHKDTLLPHLILCDGNPVKLKSWVFLMIPHLVDLYTMYCSLHECAVQLAAALEKDRIYCAWITACNEEIHRREMSMVKINDQNPSSLQPVELSRPILPFSSRLVTPVQRFQRYHLLIDRLVHHETNESDRCDLQIAHKTILELCETVNITMQLRGLSVRPSELGPFLLQGDFTISRDDVRFMSSKQRHVFLFTNAILLTKYRPAPNSILPVLINPSAIVNSTVPSISRDHSADMYKKSTTFSPYNNQSTNPLGTTSNLLAFTKSFTSSGGSSNNNLASTCVPAHTSGPFYEIKQELELSKIGLTPHFHGDRRRFAVWTAKRAVTFIFQSSDPTTRDMWVKAINELLMMQLLRDRNKVLGNNVTQSGKVSSTKQSYLNADISDRSKSLPVGGKTLSHVNQTKKGSVVSLPSTNLGSNSGSSASELHQPHLDTATSLLKFTSEEVLDHDNTDTKIEDKYLKNKTEESDNTDYDKSQLPGVKQFSIGIYSVLKDTIDKFELAFFNLQSSQKHLQDQLITLDQALCRLTISQDSPLDLEPFVPLLQEYKQRILKVHNSLRISQYLRGLDLSGVNFEKHKDLLDKQRIARRTHNVQNGSSSFPLPSIWPSTEILQDMCRLQWLKLKNVGLKEKFLPKEITHLEQLESLSLARNELTSLCSIKGWPNVLPSLRMITCRKNELTNRDAIPADLFECSNLQVVDFSFNHLTQLPNGIEKAKGLLALNLSNNQIALISPDLFVQCTELMFLDLGNNKLENLPAQLRRCCSLQQLILCNNPLRHAQLRSVTALKQLEVLNLSGTERRVDNIPNELDRLERLIELDLSCNLLTKIPEPVLLLRNLRKLHLAHNELSDLSTLTGDWPRLEYLNLSYNQLTHLPTGLIRLSCLRKLYVNNNQLTFGGIPSGIGKLQDLEIFDASHNELETIPESLCRCGRLKRLILNSNRLLTLPDAIHYLKESLDVFEVDNNPQLKIPPKPPELQKGAGLAFYNIDFSLDAQLRMMRGKPALNTETVQHAKDPASRLRRLRRLRGESVGKGSKCVLEGMQRIAKEKEVLLEQKEHEAEEETRKLAARRWQDLFARPRLDYTGIFDEDTGVTPGVQIWELDQFYPRRVEDEVLQGHLFNGDCYVILKTAVSISQVLEWAIYYWIGSRSSKDKQTCAAIHAVNLRNLLGAECRTKREAEGDESSDFLALFGGNLIVLDGARGETGFIHVEDDVVVPRLYRLFGTEKRLKIVSMPLTHYSLDSKFSYLLDAQSHLYLWIGKNSRSIMQTKGRLLAEKISVRERRGEASIHIEPETRESNPFWAIVTGVWVPAPLPKPNNTSDHVLKPVDNYEENKEVNYPPAPIVQPPKAESRDFIPQDWRLPHPILYDVQMGRGYLELPQVELENDILSKKLLDSKHVYILDSGGQLFLWMGEKSSKFLRFAGYKLALQLIGLMPRSRLGGLELLFTESNMSLLSQTLLNEDQLDWWNDFTDSLLQPCTQGAETQIFKCQFSDWDEALAVDFTRTADSVARRGVDINQILEKDKLTTDLRTLLAPRETPLTNEEALQMMTEWNDELIEPPEEFVVEPSSALQQFIMVDGKWMPVESQWFGQFFNQDSYILIARYWDYDDENKELSGSDNQGDDADDDSNLTKTVVYFWQGREASDLNWLQFEFSVRKDMQARLSQNPEDVSRPLKVIFKRVKQQQEDTMFLAHFQRQFIIHSGHYRDRVDSSRSELIQMYYLRANGNLISTRCIEIKPSAMNLNSCFTYIIKVPAHIVSIFEKKKTDKCLVYIWIGSKASSEDKELAVRLSNKIFNSIPVDFHIVPEGSEPPLFWQVLGGQKNYDRSAEFLTYGRLFRLSNDQGYFCASEKCADFCQDDLAPDDVMLLDTGSQIYLWWSKRTSDVEQKLSLQAAKLYQSHMRQMQPDRPRQLKLTVKNAEPHLFRRCFHGWGPFREPKDWSG</sequence>
<dbReference type="PANTHER" id="PTHR11977:SF51">
    <property type="entry name" value="PROTEIN FLIGHTLESS-1 HOMOLOG"/>
    <property type="match status" value="1"/>
</dbReference>
<dbReference type="STRING" id="6182.A0A4Z2DTC0"/>
<evidence type="ECO:0000256" key="3">
    <source>
        <dbReference type="SAM" id="Coils"/>
    </source>
</evidence>
<dbReference type="Gene3D" id="3.80.10.10">
    <property type="entry name" value="Ribonuclease Inhibitor"/>
    <property type="match status" value="1"/>
</dbReference>
<dbReference type="InterPro" id="IPR029006">
    <property type="entry name" value="ADF-H/Gelsolin-like_dom_sf"/>
</dbReference>
<feature type="region of interest" description="Disordered" evidence="4">
    <location>
        <begin position="1270"/>
        <end position="1307"/>
    </location>
</feature>
<dbReference type="InterPro" id="IPR036865">
    <property type="entry name" value="CRAL-TRIO_dom_sf"/>
</dbReference>
<dbReference type="GO" id="GO:0005737">
    <property type="term" value="C:cytoplasm"/>
    <property type="evidence" value="ECO:0007669"/>
    <property type="project" value="TreeGrafter"/>
</dbReference>
<evidence type="ECO:0000313" key="8">
    <source>
        <dbReference type="Proteomes" id="UP000311919"/>
    </source>
</evidence>
<organism evidence="7 8">
    <name type="scientific">Schistosoma japonicum</name>
    <name type="common">Blood fluke</name>
    <dbReference type="NCBI Taxonomy" id="6182"/>
    <lineage>
        <taxon>Eukaryota</taxon>
        <taxon>Metazoa</taxon>
        <taxon>Spiralia</taxon>
        <taxon>Lophotrochozoa</taxon>
        <taxon>Platyhelminthes</taxon>
        <taxon>Trematoda</taxon>
        <taxon>Digenea</taxon>
        <taxon>Strigeidida</taxon>
        <taxon>Schistosomatoidea</taxon>
        <taxon>Schistosomatidae</taxon>
        <taxon>Schistosoma</taxon>
    </lineage>
</organism>
<keyword evidence="8" id="KW-1185">Reference proteome</keyword>
<dbReference type="InterPro" id="IPR001849">
    <property type="entry name" value="PH_domain"/>
</dbReference>
<dbReference type="SUPFAM" id="SSF55753">
    <property type="entry name" value="Actin depolymerizing proteins"/>
    <property type="match status" value="6"/>
</dbReference>
<proteinExistence type="predicted"/>
<dbReference type="SUPFAM" id="SSF48065">
    <property type="entry name" value="DBL homology domain (DH-domain)"/>
    <property type="match status" value="1"/>
</dbReference>
<dbReference type="PRINTS" id="PR00597">
    <property type="entry name" value="GELSOLIN"/>
</dbReference>
<evidence type="ECO:0000256" key="4">
    <source>
        <dbReference type="SAM" id="MobiDB-lite"/>
    </source>
</evidence>
<dbReference type="GO" id="GO:0051014">
    <property type="term" value="P:actin filament severing"/>
    <property type="evidence" value="ECO:0007669"/>
    <property type="project" value="TreeGrafter"/>
</dbReference>
<accession>A0A4Z2DTC0</accession>
<dbReference type="InterPro" id="IPR003591">
    <property type="entry name" value="Leu-rich_rpt_typical-subtyp"/>
</dbReference>
<evidence type="ECO:0000313" key="7">
    <source>
        <dbReference type="EMBL" id="TNN19776.1"/>
    </source>
</evidence>
<gene>
    <name evidence="7" type="ORF">EWB00_005999</name>
</gene>
<feature type="coiled-coil region" evidence="3">
    <location>
        <begin position="1917"/>
        <end position="1944"/>
    </location>
</feature>
<dbReference type="SUPFAM" id="SSF52058">
    <property type="entry name" value="L domain-like"/>
    <property type="match status" value="1"/>
</dbReference>
<evidence type="ECO:0000256" key="2">
    <source>
        <dbReference type="ARBA" id="ARBA00022737"/>
    </source>
</evidence>
<evidence type="ECO:0000259" key="6">
    <source>
        <dbReference type="PROSITE" id="PS50010"/>
    </source>
</evidence>
<dbReference type="InterPro" id="IPR007122">
    <property type="entry name" value="Villin/Gelsolin"/>
</dbReference>
<dbReference type="Pfam" id="PF13855">
    <property type="entry name" value="LRR_8"/>
    <property type="match status" value="2"/>
</dbReference>
<dbReference type="GO" id="GO:0005634">
    <property type="term" value="C:nucleus"/>
    <property type="evidence" value="ECO:0007669"/>
    <property type="project" value="TreeGrafter"/>
</dbReference>
<dbReference type="Gene3D" id="1.20.900.10">
    <property type="entry name" value="Dbl homology (DH) domain"/>
    <property type="match status" value="1"/>
</dbReference>
<dbReference type="CDD" id="cd11291">
    <property type="entry name" value="gelsolin_S6_like"/>
    <property type="match status" value="1"/>
</dbReference>
<dbReference type="Proteomes" id="UP000311919">
    <property type="component" value="Unassembled WGS sequence"/>
</dbReference>
<dbReference type="InterPro" id="IPR000219">
    <property type="entry name" value="DH_dom"/>
</dbReference>
<evidence type="ECO:0000256" key="1">
    <source>
        <dbReference type="ARBA" id="ARBA00022614"/>
    </source>
</evidence>
<dbReference type="PROSITE" id="PS50010">
    <property type="entry name" value="DH_2"/>
    <property type="match status" value="1"/>
</dbReference>
<dbReference type="Pfam" id="PF00626">
    <property type="entry name" value="Gelsolin"/>
    <property type="match status" value="4"/>
</dbReference>
<dbReference type="OrthoDB" id="20529at2759"/>
<dbReference type="GO" id="GO:0005085">
    <property type="term" value="F:guanyl-nucleotide exchange factor activity"/>
    <property type="evidence" value="ECO:0007669"/>
    <property type="project" value="InterPro"/>
</dbReference>
<reference evidence="7 8" key="1">
    <citation type="submission" date="2019-03" db="EMBL/GenBank/DDBJ databases">
        <title>An improved genome assembly of the fluke Schistosoma japonicum.</title>
        <authorList>
            <person name="Hu W."/>
            <person name="Luo F."/>
            <person name="Yin M."/>
            <person name="Mo X."/>
            <person name="Sun C."/>
            <person name="Wu Q."/>
            <person name="Zhu B."/>
            <person name="Xiang M."/>
            <person name="Wang J."/>
            <person name="Wang Y."/>
            <person name="Zhang T."/>
            <person name="Xu B."/>
            <person name="Zheng H."/>
            <person name="Feng Z."/>
        </authorList>
    </citation>
    <scope>NUCLEOTIDE SEQUENCE [LARGE SCALE GENOMIC DNA]</scope>
    <source>
        <strain evidence="7">HuSjv2</strain>
        <tissue evidence="7">Worms</tissue>
    </source>
</reference>
<dbReference type="CDD" id="cd11280">
    <property type="entry name" value="gelsolin_like"/>
    <property type="match status" value="1"/>
</dbReference>
<comment type="caution">
    <text evidence="7">The sequence shown here is derived from an EMBL/GenBank/DDBJ whole genome shotgun (WGS) entry which is preliminary data.</text>
</comment>
<dbReference type="EMBL" id="SKCS01000039">
    <property type="protein sequence ID" value="TNN19776.1"/>
    <property type="molecule type" value="Genomic_DNA"/>
</dbReference>
<feature type="compositionally biased region" description="Polar residues" evidence="4">
    <location>
        <begin position="1278"/>
        <end position="1306"/>
    </location>
</feature>
<feature type="compositionally biased region" description="Low complexity" evidence="4">
    <location>
        <begin position="418"/>
        <end position="427"/>
    </location>
</feature>
<keyword evidence="1" id="KW-0433">Leucine-rich repeat</keyword>
<dbReference type="SUPFAM" id="SSF52087">
    <property type="entry name" value="CRAL/TRIO domain"/>
    <property type="match status" value="1"/>
</dbReference>
<dbReference type="InterPro" id="IPR001611">
    <property type="entry name" value="Leu-rich_rpt"/>
</dbReference>
<feature type="domain" description="PH" evidence="5">
    <location>
        <begin position="1048"/>
        <end position="1230"/>
    </location>
</feature>
<dbReference type="SMART" id="SM00369">
    <property type="entry name" value="LRR_TYP"/>
    <property type="match status" value="9"/>
</dbReference>
<dbReference type="InterPro" id="IPR055251">
    <property type="entry name" value="SOS1_NGEF_PH"/>
</dbReference>
<dbReference type="CDD" id="cd00170">
    <property type="entry name" value="SEC14"/>
    <property type="match status" value="1"/>
</dbReference>
<dbReference type="SMART" id="SM00233">
    <property type="entry name" value="PH"/>
    <property type="match status" value="1"/>
</dbReference>
<dbReference type="PROSITE" id="PS50003">
    <property type="entry name" value="PH_DOMAIN"/>
    <property type="match status" value="1"/>
</dbReference>
<dbReference type="Pfam" id="PF13716">
    <property type="entry name" value="CRAL_TRIO_2"/>
    <property type="match status" value="1"/>
</dbReference>
<dbReference type="CDD" id="cd11288">
    <property type="entry name" value="gelsolin_S5_like"/>
    <property type="match status" value="1"/>
</dbReference>
<feature type="domain" description="DH" evidence="6">
    <location>
        <begin position="818"/>
        <end position="1033"/>
    </location>
</feature>
<dbReference type="GO" id="GO:0051015">
    <property type="term" value="F:actin filament binding"/>
    <property type="evidence" value="ECO:0007669"/>
    <property type="project" value="InterPro"/>
</dbReference>
<feature type="region of interest" description="Disordered" evidence="4">
    <location>
        <begin position="743"/>
        <end position="763"/>
    </location>
</feature>
<dbReference type="GO" id="GO:0005546">
    <property type="term" value="F:phosphatidylinositol-4,5-bisphosphate binding"/>
    <property type="evidence" value="ECO:0007669"/>
    <property type="project" value="TreeGrafter"/>
</dbReference>
<evidence type="ECO:0000259" key="5">
    <source>
        <dbReference type="PROSITE" id="PS50003"/>
    </source>
</evidence>
<dbReference type="PANTHER" id="PTHR11977">
    <property type="entry name" value="VILLIN"/>
    <property type="match status" value="1"/>
</dbReference>
<dbReference type="SUPFAM" id="SSF50729">
    <property type="entry name" value="PH domain-like"/>
    <property type="match status" value="1"/>
</dbReference>
<dbReference type="SMART" id="SM00262">
    <property type="entry name" value="GEL"/>
    <property type="match status" value="5"/>
</dbReference>
<dbReference type="Gene3D" id="3.40.20.10">
    <property type="entry name" value="Severin"/>
    <property type="match status" value="6"/>
</dbReference>
<name>A0A4Z2DTC0_SCHJA</name>
<dbReference type="Pfam" id="PF00621">
    <property type="entry name" value="RhoGEF"/>
    <property type="match status" value="1"/>
</dbReference>
<feature type="region of interest" description="Disordered" evidence="4">
    <location>
        <begin position="400"/>
        <end position="427"/>
    </location>
</feature>
<keyword evidence="2" id="KW-0677">Repeat</keyword>
<dbReference type="InterPro" id="IPR001251">
    <property type="entry name" value="CRAL-TRIO_dom"/>
</dbReference>
<dbReference type="Gene3D" id="3.40.525.10">
    <property type="entry name" value="CRAL-TRIO lipid binding domain"/>
    <property type="match status" value="1"/>
</dbReference>
<dbReference type="PROSITE" id="PS51450">
    <property type="entry name" value="LRR"/>
    <property type="match status" value="4"/>
</dbReference>
<dbReference type="SMART" id="SM00325">
    <property type="entry name" value="RhoGEF"/>
    <property type="match status" value="1"/>
</dbReference>
<dbReference type="InterPro" id="IPR007123">
    <property type="entry name" value="Gelsolin-like_dom"/>
</dbReference>
<dbReference type="Gene3D" id="2.30.29.30">
    <property type="entry name" value="Pleckstrin-homology domain (PH domain)/Phosphotyrosine-binding domain (PTB)"/>
    <property type="match status" value="1"/>
</dbReference>
<dbReference type="Pfam" id="PF22697">
    <property type="entry name" value="SOS1_NGEF_PH"/>
    <property type="match status" value="1"/>
</dbReference>
<protein>
    <submittedName>
        <fullName evidence="7">Protein flightless-1 isoform 1</fullName>
    </submittedName>
</protein>
<dbReference type="InterPro" id="IPR035899">
    <property type="entry name" value="DBL_dom_sf"/>
</dbReference>
<dbReference type="GO" id="GO:0051016">
    <property type="term" value="P:barbed-end actin filament capping"/>
    <property type="evidence" value="ECO:0007669"/>
    <property type="project" value="TreeGrafter"/>
</dbReference>